<evidence type="ECO:0000313" key="2">
    <source>
        <dbReference type="Proteomes" id="UP000308600"/>
    </source>
</evidence>
<sequence length="200" mass="20878">MVNTRTSSLFFLFSALAISPSSGYFVINDPQLGTQWSNGQDNLATWEKGVLDGIPYFDIEMARLSQDGLTYVASNVPATTSSLNIHLQDVPPGDDYFLVFLNSTAGIMHSTSKRFTILSSSSPTSSSSSTTTPPPLPNPNPNAPTVTISGSPNPTQPFATTFAAVGNVGVSDRRIGGGGVGWGLGGVVVMGVMSGLCAVW</sequence>
<dbReference type="Proteomes" id="UP000308600">
    <property type="component" value="Unassembled WGS sequence"/>
</dbReference>
<organism evidence="1 2">
    <name type="scientific">Pluteus cervinus</name>
    <dbReference type="NCBI Taxonomy" id="181527"/>
    <lineage>
        <taxon>Eukaryota</taxon>
        <taxon>Fungi</taxon>
        <taxon>Dikarya</taxon>
        <taxon>Basidiomycota</taxon>
        <taxon>Agaricomycotina</taxon>
        <taxon>Agaricomycetes</taxon>
        <taxon>Agaricomycetidae</taxon>
        <taxon>Agaricales</taxon>
        <taxon>Pluteineae</taxon>
        <taxon>Pluteaceae</taxon>
        <taxon>Pluteus</taxon>
    </lineage>
</organism>
<gene>
    <name evidence="1" type="ORF">BDN72DRAFT_263867</name>
</gene>
<proteinExistence type="predicted"/>
<keyword evidence="2" id="KW-1185">Reference proteome</keyword>
<accession>A0ACD3AFJ3</accession>
<name>A0ACD3AFJ3_9AGAR</name>
<reference evidence="1 2" key="1">
    <citation type="journal article" date="2019" name="Nat. Ecol. Evol.">
        <title>Megaphylogeny resolves global patterns of mushroom evolution.</title>
        <authorList>
            <person name="Varga T."/>
            <person name="Krizsan K."/>
            <person name="Foldi C."/>
            <person name="Dima B."/>
            <person name="Sanchez-Garcia M."/>
            <person name="Sanchez-Ramirez S."/>
            <person name="Szollosi G.J."/>
            <person name="Szarkandi J.G."/>
            <person name="Papp V."/>
            <person name="Albert L."/>
            <person name="Andreopoulos W."/>
            <person name="Angelini C."/>
            <person name="Antonin V."/>
            <person name="Barry K.W."/>
            <person name="Bougher N.L."/>
            <person name="Buchanan P."/>
            <person name="Buyck B."/>
            <person name="Bense V."/>
            <person name="Catcheside P."/>
            <person name="Chovatia M."/>
            <person name="Cooper J."/>
            <person name="Damon W."/>
            <person name="Desjardin D."/>
            <person name="Finy P."/>
            <person name="Geml J."/>
            <person name="Haridas S."/>
            <person name="Hughes K."/>
            <person name="Justo A."/>
            <person name="Karasinski D."/>
            <person name="Kautmanova I."/>
            <person name="Kiss B."/>
            <person name="Kocsube S."/>
            <person name="Kotiranta H."/>
            <person name="LaButti K.M."/>
            <person name="Lechner B.E."/>
            <person name="Liimatainen K."/>
            <person name="Lipzen A."/>
            <person name="Lukacs Z."/>
            <person name="Mihaltcheva S."/>
            <person name="Morgado L.N."/>
            <person name="Niskanen T."/>
            <person name="Noordeloos M.E."/>
            <person name="Ohm R.A."/>
            <person name="Ortiz-Santana B."/>
            <person name="Ovrebo C."/>
            <person name="Racz N."/>
            <person name="Riley R."/>
            <person name="Savchenko A."/>
            <person name="Shiryaev A."/>
            <person name="Soop K."/>
            <person name="Spirin V."/>
            <person name="Szebenyi C."/>
            <person name="Tomsovsky M."/>
            <person name="Tulloss R.E."/>
            <person name="Uehling J."/>
            <person name="Grigoriev I.V."/>
            <person name="Vagvolgyi C."/>
            <person name="Papp T."/>
            <person name="Martin F.M."/>
            <person name="Miettinen O."/>
            <person name="Hibbett D.S."/>
            <person name="Nagy L.G."/>
        </authorList>
    </citation>
    <scope>NUCLEOTIDE SEQUENCE [LARGE SCALE GENOMIC DNA]</scope>
    <source>
        <strain evidence="1 2">NL-1719</strain>
    </source>
</reference>
<protein>
    <submittedName>
        <fullName evidence="1">Uncharacterized protein</fullName>
    </submittedName>
</protein>
<evidence type="ECO:0000313" key="1">
    <source>
        <dbReference type="EMBL" id="TFK64510.1"/>
    </source>
</evidence>
<dbReference type="EMBL" id="ML208472">
    <property type="protein sequence ID" value="TFK64510.1"/>
    <property type="molecule type" value="Genomic_DNA"/>
</dbReference>